<dbReference type="PROSITE" id="PS51462">
    <property type="entry name" value="NUDIX"/>
    <property type="match status" value="1"/>
</dbReference>
<keyword evidence="9" id="KW-1185">Reference proteome</keyword>
<dbReference type="SUPFAM" id="SSF55811">
    <property type="entry name" value="Nudix"/>
    <property type="match status" value="1"/>
</dbReference>
<evidence type="ECO:0000256" key="5">
    <source>
        <dbReference type="ARBA" id="ARBA00022842"/>
    </source>
</evidence>
<feature type="domain" description="Nudix hydrolase" evidence="7">
    <location>
        <begin position="73"/>
        <end position="205"/>
    </location>
</feature>
<accession>A0AAW9RTH1</accession>
<comment type="cofactor">
    <cofactor evidence="2">
        <name>Mg(2+)</name>
        <dbReference type="ChEBI" id="CHEBI:18420"/>
    </cofactor>
</comment>
<keyword evidence="4" id="KW-0378">Hydrolase</keyword>
<keyword evidence="6" id="KW-0464">Manganese</keyword>
<protein>
    <submittedName>
        <fullName evidence="8">CoA pyrophosphatase</fullName>
    </submittedName>
</protein>
<keyword evidence="5" id="KW-0460">Magnesium</keyword>
<dbReference type="RefSeq" id="WP_340329945.1">
    <property type="nucleotide sequence ID" value="NZ_JAZHOF010000004.1"/>
</dbReference>
<dbReference type="PANTHER" id="PTHR12992:SF11">
    <property type="entry name" value="MITOCHONDRIAL COENZYME A DIPHOSPHATASE NUDT8"/>
    <property type="match status" value="1"/>
</dbReference>
<name>A0AAW9RTH1_9HYPH</name>
<dbReference type="CDD" id="cd03426">
    <property type="entry name" value="NUDIX_CoAse_Nudt7"/>
    <property type="match status" value="1"/>
</dbReference>
<organism evidence="8 9">
    <name type="scientific">Microbaculum marinum</name>
    <dbReference type="NCBI Taxonomy" id="1764581"/>
    <lineage>
        <taxon>Bacteria</taxon>
        <taxon>Pseudomonadati</taxon>
        <taxon>Pseudomonadota</taxon>
        <taxon>Alphaproteobacteria</taxon>
        <taxon>Hyphomicrobiales</taxon>
        <taxon>Tepidamorphaceae</taxon>
        <taxon>Microbaculum</taxon>
    </lineage>
</organism>
<evidence type="ECO:0000256" key="2">
    <source>
        <dbReference type="ARBA" id="ARBA00001946"/>
    </source>
</evidence>
<evidence type="ECO:0000256" key="3">
    <source>
        <dbReference type="ARBA" id="ARBA00022723"/>
    </source>
</evidence>
<comment type="caution">
    <text evidence="8">The sequence shown here is derived from an EMBL/GenBank/DDBJ whole genome shotgun (WGS) entry which is preliminary data.</text>
</comment>
<gene>
    <name evidence="8" type="ORF">V3328_12265</name>
</gene>
<dbReference type="AlphaFoldDB" id="A0AAW9RTH1"/>
<dbReference type="GO" id="GO:0046872">
    <property type="term" value="F:metal ion binding"/>
    <property type="evidence" value="ECO:0007669"/>
    <property type="project" value="UniProtKB-KW"/>
</dbReference>
<evidence type="ECO:0000256" key="6">
    <source>
        <dbReference type="ARBA" id="ARBA00023211"/>
    </source>
</evidence>
<evidence type="ECO:0000256" key="1">
    <source>
        <dbReference type="ARBA" id="ARBA00001936"/>
    </source>
</evidence>
<dbReference type="Pfam" id="PF00293">
    <property type="entry name" value="NUDIX"/>
    <property type="match status" value="1"/>
</dbReference>
<comment type="cofactor">
    <cofactor evidence="1">
        <name>Mn(2+)</name>
        <dbReference type="ChEBI" id="CHEBI:29035"/>
    </cofactor>
</comment>
<dbReference type="InterPro" id="IPR000086">
    <property type="entry name" value="NUDIX_hydrolase_dom"/>
</dbReference>
<dbReference type="Proteomes" id="UP001378188">
    <property type="component" value="Unassembled WGS sequence"/>
</dbReference>
<keyword evidence="3" id="KW-0479">Metal-binding</keyword>
<evidence type="ECO:0000313" key="8">
    <source>
        <dbReference type="EMBL" id="MEJ8572254.1"/>
    </source>
</evidence>
<reference evidence="8 9" key="1">
    <citation type="submission" date="2024-02" db="EMBL/GenBank/DDBJ databases">
        <title>Genome analysis and characterization of Microbaculum marinisediminis sp. nov., isolated from marine sediment.</title>
        <authorList>
            <person name="Du Z.-J."/>
            <person name="Ye Y.-Q."/>
            <person name="Zhang Z.-R."/>
            <person name="Yuan S.-M."/>
            <person name="Zhang X.-Y."/>
        </authorList>
    </citation>
    <scope>NUCLEOTIDE SEQUENCE [LARGE SCALE GENOMIC DNA]</scope>
    <source>
        <strain evidence="8 9">SDUM1044001</strain>
    </source>
</reference>
<evidence type="ECO:0000256" key="4">
    <source>
        <dbReference type="ARBA" id="ARBA00022801"/>
    </source>
</evidence>
<dbReference type="EMBL" id="JAZHOF010000004">
    <property type="protein sequence ID" value="MEJ8572254.1"/>
    <property type="molecule type" value="Genomic_DNA"/>
</dbReference>
<dbReference type="Gene3D" id="3.90.79.10">
    <property type="entry name" value="Nucleoside Triphosphate Pyrophosphohydrolase"/>
    <property type="match status" value="1"/>
</dbReference>
<evidence type="ECO:0000313" key="9">
    <source>
        <dbReference type="Proteomes" id="UP001378188"/>
    </source>
</evidence>
<dbReference type="PANTHER" id="PTHR12992">
    <property type="entry name" value="NUDIX HYDROLASE"/>
    <property type="match status" value="1"/>
</dbReference>
<evidence type="ECO:0000259" key="7">
    <source>
        <dbReference type="PROSITE" id="PS51462"/>
    </source>
</evidence>
<dbReference type="NCBIfam" id="NF007980">
    <property type="entry name" value="PRK10707.1"/>
    <property type="match status" value="1"/>
</dbReference>
<sequence length="235" mass="25742">MSGQIAQMDALAKSKVGSPTPALFLPDAFRGLAKERLRRAPPEGDLNAHLPPDVGDHDLNAGLPVDVFHKGPPRRAAVLIPVVAHEDGATVILTRRTDHLTAHAGQVAFPGGKIEGIDPTPLAAALRETEEEIGLKPDQVEPLGYLDLYQTGTGFRIVPVVGIVEPGYQLDIDDNEVAAVFEVPLVFLMTPTNHERRSRVFRGHERHFYAMPYDGNHIWGATAGIVRNLYNRVYR</sequence>
<proteinExistence type="predicted"/>
<dbReference type="GO" id="GO:0010945">
    <property type="term" value="F:coenzyme A diphosphatase activity"/>
    <property type="evidence" value="ECO:0007669"/>
    <property type="project" value="InterPro"/>
</dbReference>
<dbReference type="InterPro" id="IPR015797">
    <property type="entry name" value="NUDIX_hydrolase-like_dom_sf"/>
</dbReference>
<dbReference type="InterPro" id="IPR045121">
    <property type="entry name" value="CoAse"/>
</dbReference>